<feature type="domain" description="SLBB" evidence="16">
    <location>
        <begin position="188"/>
        <end position="269"/>
    </location>
</feature>
<evidence type="ECO:0000256" key="12">
    <source>
        <dbReference type="ARBA" id="ARBA00023139"/>
    </source>
</evidence>
<comment type="similarity">
    <text evidence="2">Belongs to the BexD/CtrA/VexA family.</text>
</comment>
<dbReference type="GO" id="GO:0009279">
    <property type="term" value="C:cell outer membrane"/>
    <property type="evidence" value="ECO:0007669"/>
    <property type="project" value="UniProtKB-SubCell"/>
</dbReference>
<evidence type="ECO:0000256" key="6">
    <source>
        <dbReference type="ARBA" id="ARBA00022692"/>
    </source>
</evidence>
<accession>A0A7T0BXA5</accession>
<dbReference type="InterPro" id="IPR049712">
    <property type="entry name" value="Poly_export"/>
</dbReference>
<feature type="domain" description="Polysaccharide export protein N-terminal" evidence="15">
    <location>
        <begin position="109"/>
        <end position="181"/>
    </location>
</feature>
<organism evidence="17 18">
    <name type="scientific">Candidatus Nitronauta litoralis</name>
    <dbReference type="NCBI Taxonomy" id="2705533"/>
    <lineage>
        <taxon>Bacteria</taxon>
        <taxon>Pseudomonadati</taxon>
        <taxon>Nitrospinota/Tectimicrobiota group</taxon>
        <taxon>Nitrospinota</taxon>
        <taxon>Nitrospinia</taxon>
        <taxon>Nitrospinales</taxon>
        <taxon>Nitrospinaceae</taxon>
        <taxon>Candidatus Nitronauta</taxon>
    </lineage>
</organism>
<dbReference type="GO" id="GO:0015288">
    <property type="term" value="F:porin activity"/>
    <property type="evidence" value="ECO:0007669"/>
    <property type="project" value="UniProtKB-KW"/>
</dbReference>
<evidence type="ECO:0000256" key="5">
    <source>
        <dbReference type="ARBA" id="ARBA00022597"/>
    </source>
</evidence>
<dbReference type="GO" id="GO:0015159">
    <property type="term" value="F:polysaccharide transmembrane transporter activity"/>
    <property type="evidence" value="ECO:0007669"/>
    <property type="project" value="InterPro"/>
</dbReference>
<keyword evidence="4" id="KW-1134">Transmembrane beta strand</keyword>
<dbReference type="PANTHER" id="PTHR33619">
    <property type="entry name" value="POLYSACCHARIDE EXPORT PROTEIN GFCE-RELATED"/>
    <property type="match status" value="1"/>
</dbReference>
<evidence type="ECO:0000256" key="14">
    <source>
        <dbReference type="ARBA" id="ARBA00023288"/>
    </source>
</evidence>
<gene>
    <name evidence="17" type="ORF">G3M70_12265</name>
</gene>
<dbReference type="Pfam" id="PF02563">
    <property type="entry name" value="Poly_export"/>
    <property type="match status" value="1"/>
</dbReference>
<evidence type="ECO:0000256" key="3">
    <source>
        <dbReference type="ARBA" id="ARBA00022448"/>
    </source>
</evidence>
<evidence type="ECO:0000256" key="7">
    <source>
        <dbReference type="ARBA" id="ARBA00022729"/>
    </source>
</evidence>
<keyword evidence="13" id="KW-0998">Cell outer membrane</keyword>
<keyword evidence="12" id="KW-0564">Palmitate</keyword>
<evidence type="ECO:0000313" key="18">
    <source>
        <dbReference type="Proteomes" id="UP000594688"/>
    </source>
</evidence>
<reference evidence="17 18" key="1">
    <citation type="submission" date="2020-02" db="EMBL/GenBank/DDBJ databases">
        <title>Genomic and physiological characterization of two novel Nitrospinaceae genera.</title>
        <authorList>
            <person name="Mueller A.J."/>
            <person name="Jung M.-Y."/>
            <person name="Strachan C.R."/>
            <person name="Herbold C.W."/>
            <person name="Kirkegaard R.H."/>
            <person name="Daims H."/>
        </authorList>
    </citation>
    <scope>NUCLEOTIDE SEQUENCE [LARGE SCALE GENOMIC DNA]</scope>
    <source>
        <strain evidence="17">EB</strain>
    </source>
</reference>
<evidence type="ECO:0000256" key="11">
    <source>
        <dbReference type="ARBA" id="ARBA00023136"/>
    </source>
</evidence>
<evidence type="ECO:0000256" key="9">
    <source>
        <dbReference type="ARBA" id="ARBA00023065"/>
    </source>
</evidence>
<evidence type="ECO:0000256" key="4">
    <source>
        <dbReference type="ARBA" id="ARBA00022452"/>
    </source>
</evidence>
<keyword evidence="9" id="KW-0406">Ion transport</keyword>
<dbReference type="EMBL" id="CP048685">
    <property type="protein sequence ID" value="QPJ62603.1"/>
    <property type="molecule type" value="Genomic_DNA"/>
</dbReference>
<evidence type="ECO:0000256" key="10">
    <source>
        <dbReference type="ARBA" id="ARBA00023114"/>
    </source>
</evidence>
<evidence type="ECO:0000259" key="15">
    <source>
        <dbReference type="Pfam" id="PF02563"/>
    </source>
</evidence>
<dbReference type="Pfam" id="PF22461">
    <property type="entry name" value="SLBB_2"/>
    <property type="match status" value="1"/>
</dbReference>
<dbReference type="AlphaFoldDB" id="A0A7T0BXA5"/>
<dbReference type="GO" id="GO:0006811">
    <property type="term" value="P:monoatomic ion transport"/>
    <property type="evidence" value="ECO:0007669"/>
    <property type="project" value="UniProtKB-KW"/>
</dbReference>
<comment type="subcellular location">
    <subcellularLocation>
        <location evidence="1">Cell outer membrane</location>
        <topology evidence="1">Multi-pass membrane protein</topology>
    </subcellularLocation>
</comment>
<keyword evidence="14" id="KW-0449">Lipoprotein</keyword>
<evidence type="ECO:0000259" key="16">
    <source>
        <dbReference type="Pfam" id="PF22461"/>
    </source>
</evidence>
<keyword evidence="6" id="KW-0812">Transmembrane</keyword>
<keyword evidence="7" id="KW-0732">Signal</keyword>
<keyword evidence="5" id="KW-0762">Sugar transport</keyword>
<dbReference type="InterPro" id="IPR003715">
    <property type="entry name" value="Poly_export_N"/>
</dbReference>
<proteinExistence type="inferred from homology"/>
<keyword evidence="8" id="KW-0625">Polysaccharide transport</keyword>
<evidence type="ECO:0000256" key="8">
    <source>
        <dbReference type="ARBA" id="ARBA00023047"/>
    </source>
</evidence>
<evidence type="ECO:0000256" key="13">
    <source>
        <dbReference type="ARBA" id="ARBA00023237"/>
    </source>
</evidence>
<evidence type="ECO:0000256" key="2">
    <source>
        <dbReference type="ARBA" id="ARBA00009450"/>
    </source>
</evidence>
<name>A0A7T0BXA5_9BACT</name>
<keyword evidence="10" id="KW-0626">Porin</keyword>
<keyword evidence="3" id="KW-0813">Transport</keyword>
<protein>
    <submittedName>
        <fullName evidence="17">Polysaccharide export protein</fullName>
    </submittedName>
</protein>
<dbReference type="InterPro" id="IPR054765">
    <property type="entry name" value="SLBB_dom"/>
</dbReference>
<dbReference type="Proteomes" id="UP000594688">
    <property type="component" value="Chromosome"/>
</dbReference>
<keyword evidence="11" id="KW-0472">Membrane</keyword>
<dbReference type="PANTHER" id="PTHR33619:SF3">
    <property type="entry name" value="POLYSACCHARIDE EXPORT PROTEIN GFCE-RELATED"/>
    <property type="match status" value="1"/>
</dbReference>
<evidence type="ECO:0000313" key="17">
    <source>
        <dbReference type="EMBL" id="QPJ62603.1"/>
    </source>
</evidence>
<dbReference type="GO" id="GO:0046930">
    <property type="term" value="C:pore complex"/>
    <property type="evidence" value="ECO:0007669"/>
    <property type="project" value="UniProtKB-KW"/>
</dbReference>
<evidence type="ECO:0000256" key="1">
    <source>
        <dbReference type="ARBA" id="ARBA00004571"/>
    </source>
</evidence>
<dbReference type="Gene3D" id="3.10.560.10">
    <property type="entry name" value="Outer membrane lipoprotein wza domain like"/>
    <property type="match status" value="1"/>
</dbReference>
<dbReference type="KEGG" id="nli:G3M70_12265"/>
<sequence length="315" mass="34638">MKKNILSSKIETGLRKSIPLLLPFKEEVCGSEACFAKTLDFNCIRWMSCFVATFILMVTSGCTTTEPVTGPPKFEPQSQMLSQVHAGVKIPVNRISIAPGQTPSPLPALPAYVLMPEDEIEVKFHFQPEFNDRMKIRPDGKISLQLIDEVMASGLTPVELDKVLSEKYSKVLVQPELTVIVRNFSGRNVFVGGEVGSPGMIPIKGPLTALQAILQAGGLKNTSEMKNIILLRNQGSKQPLFAKINLDEGVNHTLGKNDIYLKPFDVVFVPKSDIATVNQFVEQYINKLIPNVAKAGFSWIYTLNPTFSGASTLTQ</sequence>